<evidence type="ECO:0000313" key="1">
    <source>
        <dbReference type="EMBL" id="MEJ8824529.1"/>
    </source>
</evidence>
<keyword evidence="2" id="KW-1185">Reference proteome</keyword>
<dbReference type="RefSeq" id="WP_340365552.1">
    <property type="nucleotide sequence ID" value="NZ_JBBKZV010000014.1"/>
</dbReference>
<evidence type="ECO:0000313" key="2">
    <source>
        <dbReference type="Proteomes" id="UP001363010"/>
    </source>
</evidence>
<comment type="caution">
    <text evidence="1">The sequence shown here is derived from an EMBL/GenBank/DDBJ whole genome shotgun (WGS) entry which is preliminary data.</text>
</comment>
<protein>
    <submittedName>
        <fullName evidence="1">Uncharacterized protein</fullName>
    </submittedName>
</protein>
<reference evidence="1 2" key="1">
    <citation type="submission" date="2024-03" db="EMBL/GenBank/DDBJ databases">
        <title>Novel species of the genus Variovorax.</title>
        <authorList>
            <person name="Liu Q."/>
            <person name="Xin Y.-H."/>
        </authorList>
    </citation>
    <scope>NUCLEOTIDE SEQUENCE [LARGE SCALE GENOMIC DNA]</scope>
    <source>
        <strain evidence="1 2">KACC 18501</strain>
    </source>
</reference>
<dbReference type="EMBL" id="JBBKZV010000014">
    <property type="protein sequence ID" value="MEJ8824529.1"/>
    <property type="molecule type" value="Genomic_DNA"/>
</dbReference>
<name>A0ABU8W390_9BURK</name>
<accession>A0ABU8W390</accession>
<sequence>MQDLWLLKRHTSSDPRDGLPNLIEAQASTIQKWHALDGSMCYLYASGNTRPSHSVAGSEADWLRLRCVQELPGASFGHVVTKHYVVETDVLPEFEEDLNAWYAQEHLPGLASVPGTVRATRYVDATGSPKFYACYDLVSADTLGSPAWLAVRATPWSSRVRPAFRNTRRTMFGKTPPDRSDPFL</sequence>
<proteinExistence type="predicted"/>
<organism evidence="1 2">
    <name type="scientific">Variovorax humicola</name>
    <dbReference type="NCBI Taxonomy" id="1769758"/>
    <lineage>
        <taxon>Bacteria</taxon>
        <taxon>Pseudomonadati</taxon>
        <taxon>Pseudomonadota</taxon>
        <taxon>Betaproteobacteria</taxon>
        <taxon>Burkholderiales</taxon>
        <taxon>Comamonadaceae</taxon>
        <taxon>Variovorax</taxon>
    </lineage>
</organism>
<dbReference type="Proteomes" id="UP001363010">
    <property type="component" value="Unassembled WGS sequence"/>
</dbReference>
<gene>
    <name evidence="1" type="ORF">WKW80_21235</name>
</gene>